<protein>
    <submittedName>
        <fullName evidence="1">Uncharacterized protein</fullName>
    </submittedName>
</protein>
<dbReference type="AlphaFoldDB" id="A0A7C9HVP1"/>
<keyword evidence="2" id="KW-1185">Reference proteome</keyword>
<evidence type="ECO:0000313" key="2">
    <source>
        <dbReference type="Proteomes" id="UP000483286"/>
    </source>
</evidence>
<evidence type="ECO:0000313" key="1">
    <source>
        <dbReference type="EMBL" id="MVN85410.1"/>
    </source>
</evidence>
<organism evidence="1 2">
    <name type="scientific">Deinococcus arboris</name>
    <dbReference type="NCBI Taxonomy" id="2682977"/>
    <lineage>
        <taxon>Bacteria</taxon>
        <taxon>Thermotogati</taxon>
        <taxon>Deinococcota</taxon>
        <taxon>Deinococci</taxon>
        <taxon>Deinococcales</taxon>
        <taxon>Deinococcaceae</taxon>
        <taxon>Deinococcus</taxon>
    </lineage>
</organism>
<name>A0A7C9HVP1_9DEIO</name>
<reference evidence="1 2" key="1">
    <citation type="submission" date="2019-12" db="EMBL/GenBank/DDBJ databases">
        <title>Deinococcus sp. HMF7620 Genome sequencing and assembly.</title>
        <authorList>
            <person name="Kang H."/>
            <person name="Kim H."/>
            <person name="Joh K."/>
        </authorList>
    </citation>
    <scope>NUCLEOTIDE SEQUENCE [LARGE SCALE GENOMIC DNA]</scope>
    <source>
        <strain evidence="1 2">HMF7620</strain>
    </source>
</reference>
<sequence length="64" mass="6906">MLDEYSDKSLLWCGDSALVLRGEARAELAALVWQAAPLVELEPGRAARRLGRDGVFAAAAPMLH</sequence>
<proteinExistence type="predicted"/>
<comment type="caution">
    <text evidence="1">The sequence shown here is derived from an EMBL/GenBank/DDBJ whole genome shotgun (WGS) entry which is preliminary data.</text>
</comment>
<accession>A0A7C9HVP1</accession>
<dbReference type="Proteomes" id="UP000483286">
    <property type="component" value="Unassembled WGS sequence"/>
</dbReference>
<gene>
    <name evidence="1" type="ORF">GO986_01345</name>
</gene>
<dbReference type="EMBL" id="WQLB01000001">
    <property type="protein sequence ID" value="MVN85410.1"/>
    <property type="molecule type" value="Genomic_DNA"/>
</dbReference>
<dbReference type="RefSeq" id="WP_157457410.1">
    <property type="nucleotide sequence ID" value="NZ_WQLB01000001.1"/>
</dbReference>